<dbReference type="InterPro" id="IPR008972">
    <property type="entry name" value="Cupredoxin"/>
</dbReference>
<dbReference type="Proteomes" id="UP001188597">
    <property type="component" value="Unassembled WGS sequence"/>
</dbReference>
<evidence type="ECO:0000256" key="4">
    <source>
        <dbReference type="SAM" id="SignalP"/>
    </source>
</evidence>
<name>A0AA88VTP0_9ASTE</name>
<protein>
    <recommendedName>
        <fullName evidence="5">Phytocyanin domain-containing protein</fullName>
    </recommendedName>
</protein>
<feature type="chain" id="PRO_5041714654" description="Phytocyanin domain-containing protein" evidence="4">
    <location>
        <begin position="23"/>
        <end position="259"/>
    </location>
</feature>
<dbReference type="SUPFAM" id="SSF49503">
    <property type="entry name" value="Cupredoxins"/>
    <property type="match status" value="1"/>
</dbReference>
<evidence type="ECO:0000313" key="6">
    <source>
        <dbReference type="EMBL" id="KAK3015261.1"/>
    </source>
</evidence>
<proteinExistence type="predicted"/>
<dbReference type="InterPro" id="IPR039391">
    <property type="entry name" value="Phytocyanin-like"/>
</dbReference>
<dbReference type="FunFam" id="2.60.40.420:FF:000003">
    <property type="entry name" value="Blue copper"/>
    <property type="match status" value="1"/>
</dbReference>
<dbReference type="PANTHER" id="PTHR33021:SF492">
    <property type="entry name" value="UCLACYANIN 1"/>
    <property type="match status" value="1"/>
</dbReference>
<evidence type="ECO:0000313" key="7">
    <source>
        <dbReference type="Proteomes" id="UP001188597"/>
    </source>
</evidence>
<feature type="signal peptide" evidence="4">
    <location>
        <begin position="1"/>
        <end position="22"/>
    </location>
</feature>
<dbReference type="AlphaFoldDB" id="A0AA88VTP0"/>
<dbReference type="PRINTS" id="PR01217">
    <property type="entry name" value="PRICHEXTENSN"/>
</dbReference>
<dbReference type="GO" id="GO:0009055">
    <property type="term" value="F:electron transfer activity"/>
    <property type="evidence" value="ECO:0007669"/>
    <property type="project" value="InterPro"/>
</dbReference>
<dbReference type="Gene3D" id="2.60.40.420">
    <property type="entry name" value="Cupredoxins - blue copper proteins"/>
    <property type="match status" value="1"/>
</dbReference>
<feature type="region of interest" description="Disordered" evidence="3">
    <location>
        <begin position="122"/>
        <end position="240"/>
    </location>
</feature>
<dbReference type="CDD" id="cd04216">
    <property type="entry name" value="Phytocyanin"/>
    <property type="match status" value="1"/>
</dbReference>
<dbReference type="GO" id="GO:0005886">
    <property type="term" value="C:plasma membrane"/>
    <property type="evidence" value="ECO:0007669"/>
    <property type="project" value="TreeGrafter"/>
</dbReference>
<dbReference type="Pfam" id="PF02298">
    <property type="entry name" value="Cu_bind_like"/>
    <property type="match status" value="1"/>
</dbReference>
<evidence type="ECO:0000256" key="3">
    <source>
        <dbReference type="SAM" id="MobiDB-lite"/>
    </source>
</evidence>
<accession>A0AA88VTP0</accession>
<evidence type="ECO:0000256" key="1">
    <source>
        <dbReference type="ARBA" id="ARBA00022723"/>
    </source>
</evidence>
<comment type="caution">
    <text evidence="6">The sequence shown here is derived from an EMBL/GenBank/DDBJ whole genome shotgun (WGS) entry which is preliminary data.</text>
</comment>
<evidence type="ECO:0000259" key="5">
    <source>
        <dbReference type="PROSITE" id="PS51485"/>
    </source>
</evidence>
<dbReference type="PANTHER" id="PTHR33021">
    <property type="entry name" value="BLUE COPPER PROTEIN"/>
    <property type="match status" value="1"/>
</dbReference>
<feature type="compositionally biased region" description="Low complexity" evidence="3">
    <location>
        <begin position="180"/>
        <end position="204"/>
    </location>
</feature>
<feature type="compositionally biased region" description="Pro residues" evidence="3">
    <location>
        <begin position="220"/>
        <end position="235"/>
    </location>
</feature>
<dbReference type="GO" id="GO:0046872">
    <property type="term" value="F:metal ion binding"/>
    <property type="evidence" value="ECO:0007669"/>
    <property type="project" value="UniProtKB-KW"/>
</dbReference>
<dbReference type="InterPro" id="IPR003245">
    <property type="entry name" value="Phytocyanin_dom"/>
</dbReference>
<dbReference type="EMBL" id="JAVXUP010001158">
    <property type="protein sequence ID" value="KAK3015261.1"/>
    <property type="molecule type" value="Genomic_DNA"/>
</dbReference>
<organism evidence="6 7">
    <name type="scientific">Escallonia herrerae</name>
    <dbReference type="NCBI Taxonomy" id="1293975"/>
    <lineage>
        <taxon>Eukaryota</taxon>
        <taxon>Viridiplantae</taxon>
        <taxon>Streptophyta</taxon>
        <taxon>Embryophyta</taxon>
        <taxon>Tracheophyta</taxon>
        <taxon>Spermatophyta</taxon>
        <taxon>Magnoliopsida</taxon>
        <taxon>eudicotyledons</taxon>
        <taxon>Gunneridae</taxon>
        <taxon>Pentapetalae</taxon>
        <taxon>asterids</taxon>
        <taxon>campanulids</taxon>
        <taxon>Escalloniales</taxon>
        <taxon>Escalloniaceae</taxon>
        <taxon>Escallonia</taxon>
    </lineage>
</organism>
<keyword evidence="2" id="KW-0325">Glycoprotein</keyword>
<reference evidence="6" key="1">
    <citation type="submission" date="2022-12" db="EMBL/GenBank/DDBJ databases">
        <title>Draft genome assemblies for two species of Escallonia (Escalloniales).</title>
        <authorList>
            <person name="Chanderbali A."/>
            <person name="Dervinis C."/>
            <person name="Anghel I."/>
            <person name="Soltis D."/>
            <person name="Soltis P."/>
            <person name="Zapata F."/>
        </authorList>
    </citation>
    <scope>NUCLEOTIDE SEQUENCE</scope>
    <source>
        <strain evidence="6">UCBG64.0493</strain>
        <tissue evidence="6">Leaf</tissue>
    </source>
</reference>
<feature type="compositionally biased region" description="Pro residues" evidence="3">
    <location>
        <begin position="125"/>
        <end position="179"/>
    </location>
</feature>
<keyword evidence="1" id="KW-0479">Metal-binding</keyword>
<keyword evidence="4" id="KW-0732">Signal</keyword>
<gene>
    <name evidence="6" type="ORF">RJ639_006049</name>
</gene>
<keyword evidence="7" id="KW-1185">Reference proteome</keyword>
<dbReference type="PROSITE" id="PS51485">
    <property type="entry name" value="PHYTOCYANIN"/>
    <property type="match status" value="1"/>
</dbReference>
<sequence length="259" mass="26296">MSMLRTLLSLAAIAMLIDLAVATNFTVGGPTGGWDTSTNLQSWASSQTFLVGDNLVFQYTPNHDVLEVSKADYDSCQASNPILMFAGGTTIIPLASTGKRYFICGTSGHCIQGMKVEVDTLAASAPPPASPPPATPSTPPPATPPTPPPAAPPTPPPAPPTPPPVSPITPPDSSPPPETAAPSTDSPTPTPTMSPLSPSEQPVSSPTPHPSVPTTESPGNSPPPASDTSPPPPSSAPKFQKVAGTTIGFGVAMMMLLNL</sequence>
<evidence type="ECO:0000256" key="2">
    <source>
        <dbReference type="ARBA" id="ARBA00023180"/>
    </source>
</evidence>
<feature type="domain" description="Phytocyanin" evidence="5">
    <location>
        <begin position="23"/>
        <end position="122"/>
    </location>
</feature>